<comment type="caution">
    <text evidence="3">The sequence shown here is derived from an EMBL/GenBank/DDBJ whole genome shotgun (WGS) entry which is preliminary data.</text>
</comment>
<feature type="signal peptide" evidence="1">
    <location>
        <begin position="1"/>
        <end position="21"/>
    </location>
</feature>
<keyword evidence="4" id="KW-1185">Reference proteome</keyword>
<accession>A0A014PU88</accession>
<dbReference type="Pfam" id="PF07007">
    <property type="entry name" value="LprI"/>
    <property type="match status" value="1"/>
</dbReference>
<dbReference type="Gene3D" id="1.20.1270.180">
    <property type="match status" value="1"/>
</dbReference>
<feature type="domain" description="Lysozyme inhibitor LprI-like N-terminal" evidence="2">
    <location>
        <begin position="46"/>
        <end position="140"/>
    </location>
</feature>
<feature type="chain" id="PRO_5001474584" description="Lysozyme inhibitor LprI-like N-terminal domain-containing protein" evidence="1">
    <location>
        <begin position="22"/>
        <end position="150"/>
    </location>
</feature>
<name>A0A014PU88_9GAMM</name>
<dbReference type="AlphaFoldDB" id="A0A014PU88"/>
<evidence type="ECO:0000313" key="4">
    <source>
        <dbReference type="Proteomes" id="UP000019918"/>
    </source>
</evidence>
<sequence>MKKIKFLLICSLVTCTGFSYASSKLPDILSNKEVDLCSSKFGDNNDECLSEISNKSELSLKQVYDQKLKNIESFDYNLWWMGSEEQKQQMITKFKASQKTWINYRDTFCQAAVTSAQSTHDLGKVTTSCILNMNERRIEEINFVNTNMTD</sequence>
<reference evidence="3 4" key="1">
    <citation type="submission" date="2014-02" db="EMBL/GenBank/DDBJ databases">
        <title>Draft genome of Erwinia mallotivora strain BT-MARDI, a papaya dieback pathogen.</title>
        <authorList>
            <person name="Redzuan R."/>
            <person name="Abu Bakar N."/>
            <person name="Badrun R."/>
            <person name="Mohd Raih M.F."/>
            <person name="Rozano L."/>
            <person name="Mat Amin N."/>
        </authorList>
    </citation>
    <scope>NUCLEOTIDE SEQUENCE [LARGE SCALE GENOMIC DNA]</scope>
    <source>
        <strain evidence="3 4">BT-MARDI</strain>
    </source>
</reference>
<evidence type="ECO:0000313" key="3">
    <source>
        <dbReference type="EMBL" id="EXU74422.1"/>
    </source>
</evidence>
<keyword evidence="1" id="KW-0732">Signal</keyword>
<dbReference type="RefSeq" id="WP_034939476.1">
    <property type="nucleotide sequence ID" value="NZ_JFHN01000060.1"/>
</dbReference>
<organism evidence="3 4">
    <name type="scientific">Erwinia mallotivora</name>
    <dbReference type="NCBI Taxonomy" id="69222"/>
    <lineage>
        <taxon>Bacteria</taxon>
        <taxon>Pseudomonadati</taxon>
        <taxon>Pseudomonadota</taxon>
        <taxon>Gammaproteobacteria</taxon>
        <taxon>Enterobacterales</taxon>
        <taxon>Erwiniaceae</taxon>
        <taxon>Erwinia</taxon>
    </lineage>
</organism>
<evidence type="ECO:0000256" key="1">
    <source>
        <dbReference type="SAM" id="SignalP"/>
    </source>
</evidence>
<gene>
    <name evidence="3" type="ORF">BG55_16885</name>
</gene>
<proteinExistence type="predicted"/>
<protein>
    <recommendedName>
        <fullName evidence="2">Lysozyme inhibitor LprI-like N-terminal domain-containing protein</fullName>
    </recommendedName>
</protein>
<dbReference type="EMBL" id="JFHN01000060">
    <property type="protein sequence ID" value="EXU74422.1"/>
    <property type="molecule type" value="Genomic_DNA"/>
</dbReference>
<dbReference type="OrthoDB" id="6564264at2"/>
<dbReference type="Proteomes" id="UP000019918">
    <property type="component" value="Unassembled WGS sequence"/>
</dbReference>
<dbReference type="InterPro" id="IPR009739">
    <property type="entry name" value="LprI-like_N"/>
</dbReference>
<evidence type="ECO:0000259" key="2">
    <source>
        <dbReference type="Pfam" id="PF07007"/>
    </source>
</evidence>